<evidence type="ECO:0000256" key="1">
    <source>
        <dbReference type="SAM" id="MobiDB-lite"/>
    </source>
</evidence>
<feature type="region of interest" description="Disordered" evidence="1">
    <location>
        <begin position="22"/>
        <end position="68"/>
    </location>
</feature>
<dbReference type="InterPro" id="IPR016088">
    <property type="entry name" value="Chalcone_isomerase_3-sand"/>
</dbReference>
<protein>
    <recommendedName>
        <fullName evidence="3">Chalcone isomerase domain-containing protein</fullName>
    </recommendedName>
</protein>
<dbReference type="GeneID" id="95978421"/>
<dbReference type="Gene3D" id="3.50.70.10">
    <property type="match status" value="1"/>
</dbReference>
<dbReference type="SUPFAM" id="SSF54626">
    <property type="entry name" value="Chalcone isomerase"/>
    <property type="match status" value="1"/>
</dbReference>
<reference evidence="4 5" key="1">
    <citation type="submission" date="2024-07" db="EMBL/GenBank/DDBJ databases">
        <title>Draft sequence of the Neodothiora populina.</title>
        <authorList>
            <person name="Drown D.D."/>
            <person name="Schuette U.S."/>
            <person name="Buechlein A.B."/>
            <person name="Rusch D.R."/>
            <person name="Winton L.W."/>
            <person name="Adams G.A."/>
        </authorList>
    </citation>
    <scope>NUCLEOTIDE SEQUENCE [LARGE SCALE GENOMIC DNA]</scope>
    <source>
        <strain evidence="4 5">CPC 39397</strain>
    </source>
</reference>
<keyword evidence="5" id="KW-1185">Reference proteome</keyword>
<dbReference type="Proteomes" id="UP001562354">
    <property type="component" value="Unassembled WGS sequence"/>
</dbReference>
<comment type="caution">
    <text evidence="4">The sequence shown here is derived from an EMBL/GenBank/DDBJ whole genome shotgun (WGS) entry which is preliminary data.</text>
</comment>
<dbReference type="PANTHER" id="PTHR47284">
    <property type="entry name" value="FATTY-ACID-BINDING PROTEIN 2"/>
    <property type="match status" value="1"/>
</dbReference>
<dbReference type="InterPro" id="IPR036298">
    <property type="entry name" value="Chalcone_isomerase_sf"/>
</dbReference>
<feature type="transmembrane region" description="Helical" evidence="2">
    <location>
        <begin position="96"/>
        <end position="115"/>
    </location>
</feature>
<sequence>MSRPAMRMLSARLRTLQRSKTLFSPLGNVRSASRYSQPGARPAPSAPAQKSSFEDLPSPASANPALDGLGEVSQDTLAAQREFAAHRARALQRMRFAGIGLLLSVAGLSLTIYNLDLDDIEKAGKKNKIQLDASSDANDKFQGRDVHVIGAGEDKRIIAEGEQETELVQTGSGSVPYFPRRMYLVSSKSTSETSSLVQTLQTEDEYTLVGLGIRTVTFLSIEVYCFGMYVRTQDIAALQSRLIHLINPDASTLVPSEKEQLRQRLLDPAQSIEIWETLLREEGIRSVWRIVPSKNTDFAHLRDGWINGIKRATAEVKSYMKPPAPGLTEYDDESFGAAVKSFRDIFTGGGRAPKGSVILLLREPAGAMEVLFHDPKKSQAFESIGKTQDPRIGRLIWLAYLAGKSVSSESARKAVVDGYVGFAARPLGTVETMVR</sequence>
<organism evidence="4 5">
    <name type="scientific">Neodothiora populina</name>
    <dbReference type="NCBI Taxonomy" id="2781224"/>
    <lineage>
        <taxon>Eukaryota</taxon>
        <taxon>Fungi</taxon>
        <taxon>Dikarya</taxon>
        <taxon>Ascomycota</taxon>
        <taxon>Pezizomycotina</taxon>
        <taxon>Dothideomycetes</taxon>
        <taxon>Dothideomycetidae</taxon>
        <taxon>Dothideales</taxon>
        <taxon>Dothioraceae</taxon>
        <taxon>Neodothiora</taxon>
    </lineage>
</organism>
<keyword evidence="2" id="KW-0812">Transmembrane</keyword>
<dbReference type="RefSeq" id="XP_069196827.1">
    <property type="nucleotide sequence ID" value="XM_069344408.1"/>
</dbReference>
<evidence type="ECO:0000256" key="2">
    <source>
        <dbReference type="SAM" id="Phobius"/>
    </source>
</evidence>
<dbReference type="PANTHER" id="PTHR47284:SF3">
    <property type="entry name" value="FATTY-ACID-BINDING PROTEIN 2"/>
    <property type="match status" value="1"/>
</dbReference>
<evidence type="ECO:0000313" key="4">
    <source>
        <dbReference type="EMBL" id="KAL1297145.1"/>
    </source>
</evidence>
<dbReference type="InterPro" id="IPR016087">
    <property type="entry name" value="Chalcone_isomerase"/>
</dbReference>
<gene>
    <name evidence="4" type="ORF">AAFC00_004721</name>
</gene>
<dbReference type="Pfam" id="PF16035">
    <property type="entry name" value="Chalcone_2"/>
    <property type="match status" value="1"/>
</dbReference>
<keyword evidence="2" id="KW-0472">Membrane</keyword>
<feature type="domain" description="Chalcone isomerase" evidence="3">
    <location>
        <begin position="204"/>
        <end position="416"/>
    </location>
</feature>
<keyword evidence="2" id="KW-1133">Transmembrane helix</keyword>
<dbReference type="EMBL" id="JBFMKM010000016">
    <property type="protein sequence ID" value="KAL1297145.1"/>
    <property type="molecule type" value="Genomic_DNA"/>
</dbReference>
<evidence type="ECO:0000259" key="3">
    <source>
        <dbReference type="Pfam" id="PF16035"/>
    </source>
</evidence>
<accession>A0ABR3P339</accession>
<proteinExistence type="predicted"/>
<evidence type="ECO:0000313" key="5">
    <source>
        <dbReference type="Proteomes" id="UP001562354"/>
    </source>
</evidence>
<name>A0ABR3P339_9PEZI</name>